<accession>Q0S011</accession>
<dbReference type="Proteomes" id="UP000008710">
    <property type="component" value="Plasmid pRHL1"/>
</dbReference>
<dbReference type="PROSITE" id="PS51085">
    <property type="entry name" value="2FE2S_FER_2"/>
    <property type="match status" value="1"/>
</dbReference>
<dbReference type="GO" id="GO:0051537">
    <property type="term" value="F:2 iron, 2 sulfur cluster binding"/>
    <property type="evidence" value="ECO:0007669"/>
    <property type="project" value="InterPro"/>
</dbReference>
<name>Q0S011_RHOJR</name>
<dbReference type="HOGENOM" id="CLU_1569468_0_0_11"/>
<organism evidence="3 4">
    <name type="scientific">Rhodococcus jostii (strain RHA1)</name>
    <dbReference type="NCBI Taxonomy" id="101510"/>
    <lineage>
        <taxon>Bacteria</taxon>
        <taxon>Bacillati</taxon>
        <taxon>Actinomycetota</taxon>
        <taxon>Actinomycetes</taxon>
        <taxon>Mycobacteriales</taxon>
        <taxon>Nocardiaceae</taxon>
        <taxon>Rhodococcus</taxon>
    </lineage>
</organism>
<proteinExistence type="predicted"/>
<dbReference type="EMBL" id="CP000432">
    <property type="protein sequence ID" value="ABG99125.1"/>
    <property type="molecule type" value="Genomic_DNA"/>
</dbReference>
<feature type="compositionally biased region" description="Polar residues" evidence="1">
    <location>
        <begin position="22"/>
        <end position="32"/>
    </location>
</feature>
<dbReference type="AlphaFoldDB" id="Q0S011"/>
<evidence type="ECO:0000259" key="2">
    <source>
        <dbReference type="PROSITE" id="PS51085"/>
    </source>
</evidence>
<gene>
    <name evidence="3" type="ordered locus">RHA1_ro08078</name>
</gene>
<dbReference type="InterPro" id="IPR001041">
    <property type="entry name" value="2Fe-2S_ferredoxin-type"/>
</dbReference>
<feature type="domain" description="2Fe-2S ferredoxin-type" evidence="2">
    <location>
        <begin position="60"/>
        <end position="153"/>
    </location>
</feature>
<evidence type="ECO:0000256" key="1">
    <source>
        <dbReference type="SAM" id="MobiDB-lite"/>
    </source>
</evidence>
<feature type="region of interest" description="Disordered" evidence="1">
    <location>
        <begin position="1"/>
        <end position="55"/>
    </location>
</feature>
<reference evidence="4" key="1">
    <citation type="journal article" date="2006" name="Proc. Natl. Acad. Sci. U.S.A.">
        <title>The complete genome of Rhodococcus sp. RHA1 provides insights into a catabolic powerhouse.</title>
        <authorList>
            <person name="McLeod M.P."/>
            <person name="Warren R.L."/>
            <person name="Hsiao W.W.L."/>
            <person name="Araki N."/>
            <person name="Myhre M."/>
            <person name="Fernandes C."/>
            <person name="Miyazawa D."/>
            <person name="Wong W."/>
            <person name="Lillquist A.L."/>
            <person name="Wang D."/>
            <person name="Dosanjh M."/>
            <person name="Hara H."/>
            <person name="Petrescu A."/>
            <person name="Morin R.D."/>
            <person name="Yang G."/>
            <person name="Stott J.M."/>
            <person name="Schein J.E."/>
            <person name="Shin H."/>
            <person name="Smailus D."/>
            <person name="Siddiqui A.S."/>
            <person name="Marra M.A."/>
            <person name="Jones S.J.M."/>
            <person name="Holt R."/>
            <person name="Brinkman F.S.L."/>
            <person name="Miyauchi K."/>
            <person name="Fukuda M."/>
            <person name="Davies J.E."/>
            <person name="Mohn W.W."/>
            <person name="Eltis L.D."/>
        </authorList>
    </citation>
    <scope>NUCLEOTIDE SEQUENCE [LARGE SCALE GENOMIC DNA]</scope>
    <source>
        <strain evidence="4">RHA1</strain>
    </source>
</reference>
<dbReference type="CDD" id="cd00207">
    <property type="entry name" value="fer2"/>
    <property type="match status" value="1"/>
</dbReference>
<evidence type="ECO:0000313" key="4">
    <source>
        <dbReference type="Proteomes" id="UP000008710"/>
    </source>
</evidence>
<keyword evidence="3" id="KW-0614">Plasmid</keyword>
<evidence type="ECO:0000313" key="3">
    <source>
        <dbReference type="EMBL" id="ABG99125.1"/>
    </source>
</evidence>
<dbReference type="InterPro" id="IPR006058">
    <property type="entry name" value="2Fe2S_fd_BS"/>
</dbReference>
<dbReference type="Pfam" id="PF00111">
    <property type="entry name" value="Fer2"/>
    <property type="match status" value="1"/>
</dbReference>
<sequence length="170" mass="18415">MTDDDLTPHGEGTGQGALHPRCTQQLRGSSSAGRAMQQCGGTMTDPSLAHTSDSLPPREYQVTVLPNGIRISVGTDESIVDALRRQGYRSRYKCRRGGCGACRATLVDGHVVYRTPVSESVVDGPDREPGQQKCLPCRAFPQSDVTIELGERDRLVDVLAGFGRSRQRST</sequence>
<dbReference type="Gene3D" id="3.10.20.30">
    <property type="match status" value="1"/>
</dbReference>
<geneLocation type="plasmid" evidence="3 4">
    <name>pRHL1</name>
</geneLocation>
<dbReference type="SUPFAM" id="SSF54292">
    <property type="entry name" value="2Fe-2S ferredoxin-like"/>
    <property type="match status" value="1"/>
</dbReference>
<dbReference type="PROSITE" id="PS00197">
    <property type="entry name" value="2FE2S_FER_1"/>
    <property type="match status" value="1"/>
</dbReference>
<dbReference type="InterPro" id="IPR036010">
    <property type="entry name" value="2Fe-2S_ferredoxin-like_sf"/>
</dbReference>
<protein>
    <submittedName>
        <fullName evidence="3">Ferredoxin</fullName>
    </submittedName>
</protein>
<dbReference type="KEGG" id="rha:RHA1_ro08078"/>
<dbReference type="InterPro" id="IPR012675">
    <property type="entry name" value="Beta-grasp_dom_sf"/>
</dbReference>
<feature type="compositionally biased region" description="Polar residues" evidence="1">
    <location>
        <begin position="39"/>
        <end position="54"/>
    </location>
</feature>